<evidence type="ECO:0000313" key="20">
    <source>
        <dbReference type="EMBL" id="PNF25092.1"/>
    </source>
</evidence>
<dbReference type="SUPFAM" id="SSF57850">
    <property type="entry name" value="RING/U-box"/>
    <property type="match status" value="1"/>
</dbReference>
<dbReference type="GO" id="GO:0000151">
    <property type="term" value="C:ubiquitin ligase complex"/>
    <property type="evidence" value="ECO:0007669"/>
    <property type="project" value="InterPro"/>
</dbReference>
<evidence type="ECO:0000256" key="2">
    <source>
        <dbReference type="ARBA" id="ARBA00004123"/>
    </source>
</evidence>
<organism evidence="20 21">
    <name type="scientific">Cryptotermes secundus</name>
    <dbReference type="NCBI Taxonomy" id="105785"/>
    <lineage>
        <taxon>Eukaryota</taxon>
        <taxon>Metazoa</taxon>
        <taxon>Ecdysozoa</taxon>
        <taxon>Arthropoda</taxon>
        <taxon>Hexapoda</taxon>
        <taxon>Insecta</taxon>
        <taxon>Pterygota</taxon>
        <taxon>Neoptera</taxon>
        <taxon>Polyneoptera</taxon>
        <taxon>Dictyoptera</taxon>
        <taxon>Blattodea</taxon>
        <taxon>Blattoidea</taxon>
        <taxon>Termitoidae</taxon>
        <taxon>Kalotermitidae</taxon>
        <taxon>Cryptotermitinae</taxon>
        <taxon>Cryptotermes</taxon>
    </lineage>
</organism>
<dbReference type="STRING" id="105785.A0A2J7Q935"/>
<feature type="compositionally biased region" description="Basic and acidic residues" evidence="18">
    <location>
        <begin position="107"/>
        <end position="117"/>
    </location>
</feature>
<dbReference type="Pfam" id="PF10408">
    <property type="entry name" value="Ufd2P_core"/>
    <property type="match status" value="1"/>
</dbReference>
<evidence type="ECO:0000259" key="19">
    <source>
        <dbReference type="PROSITE" id="PS51698"/>
    </source>
</evidence>
<dbReference type="UniPathway" id="UPA00143"/>
<gene>
    <name evidence="20" type="ORF">B7P43_G02009</name>
</gene>
<evidence type="ECO:0000256" key="8">
    <source>
        <dbReference type="ARBA" id="ARBA00022553"/>
    </source>
</evidence>
<dbReference type="FunCoup" id="A0A2J7Q935">
    <property type="interactions" value="2619"/>
</dbReference>
<feature type="compositionally biased region" description="Low complexity" evidence="18">
    <location>
        <begin position="67"/>
        <end position="77"/>
    </location>
</feature>
<protein>
    <recommendedName>
        <fullName evidence="14">Ubiquitin conjugation factor E4 B</fullName>
        <ecNumber evidence="6">2.3.2.27</ecNumber>
    </recommendedName>
    <alternativeName>
        <fullName evidence="16">RING-type E3 ubiquitin transferase E4 B</fullName>
    </alternativeName>
    <alternativeName>
        <fullName evidence="15">Ubiquitin fusion degradation protein 2</fullName>
    </alternativeName>
</protein>
<dbReference type="InterPro" id="IPR045132">
    <property type="entry name" value="UBE4"/>
</dbReference>
<keyword evidence="17" id="KW-0175">Coiled coil</keyword>
<feature type="coiled-coil region" evidence="17">
    <location>
        <begin position="608"/>
        <end position="655"/>
    </location>
</feature>
<evidence type="ECO:0000256" key="9">
    <source>
        <dbReference type="ARBA" id="ARBA00022679"/>
    </source>
</evidence>
<evidence type="ECO:0000256" key="3">
    <source>
        <dbReference type="ARBA" id="ARBA00004496"/>
    </source>
</evidence>
<dbReference type="PROSITE" id="PS51698">
    <property type="entry name" value="U_BOX"/>
    <property type="match status" value="1"/>
</dbReference>
<evidence type="ECO:0000256" key="5">
    <source>
        <dbReference type="ARBA" id="ARBA00007434"/>
    </source>
</evidence>
<evidence type="ECO:0000256" key="14">
    <source>
        <dbReference type="ARBA" id="ARBA00072779"/>
    </source>
</evidence>
<dbReference type="InterPro" id="IPR019474">
    <property type="entry name" value="Ub_conjug_fac_E4_core"/>
</dbReference>
<dbReference type="Gene3D" id="3.30.40.10">
    <property type="entry name" value="Zinc/RING finger domain, C3HC4 (zinc finger)"/>
    <property type="match status" value="1"/>
</dbReference>
<dbReference type="CDD" id="cd16658">
    <property type="entry name" value="RING-Ubox_UBE4B"/>
    <property type="match status" value="1"/>
</dbReference>
<feature type="region of interest" description="Disordered" evidence="18">
    <location>
        <begin position="205"/>
        <end position="229"/>
    </location>
</feature>
<proteinExistence type="inferred from homology"/>
<feature type="region of interest" description="Disordered" evidence="18">
    <location>
        <begin position="21"/>
        <end position="124"/>
    </location>
</feature>
<comment type="pathway">
    <text evidence="4">Protein modification; protein ubiquitination.</text>
</comment>
<evidence type="ECO:0000313" key="21">
    <source>
        <dbReference type="Proteomes" id="UP000235965"/>
    </source>
</evidence>
<dbReference type="PANTHER" id="PTHR13931">
    <property type="entry name" value="UBIQUITINATION FACTOR E4"/>
    <property type="match status" value="1"/>
</dbReference>
<dbReference type="EMBL" id="NEVH01016943">
    <property type="protein sequence ID" value="PNF25092.1"/>
    <property type="molecule type" value="Genomic_DNA"/>
</dbReference>
<evidence type="ECO:0000256" key="13">
    <source>
        <dbReference type="ARBA" id="ARBA00056267"/>
    </source>
</evidence>
<dbReference type="FunFam" id="3.30.40.10:FF:000060">
    <property type="entry name" value="ubiquitin conjugation factor E4 B"/>
    <property type="match status" value="1"/>
</dbReference>
<evidence type="ECO:0000256" key="10">
    <source>
        <dbReference type="ARBA" id="ARBA00022786"/>
    </source>
</evidence>
<comment type="function">
    <text evidence="13">Ubiquitin-protein ligase that probably functions as an E3 ligase in conjunction with specific E1 and E2 ligases. May also function as an E4 ligase mediating the assembly of polyubiquitin chains on substrates ubiquitinated by another E3 ubiquitin ligase. May regulate myosin assembly in striated muscles together with STUB1 and VCP/p97 by targeting myosin chaperone UNC45B for proteasomal degradation.</text>
</comment>
<evidence type="ECO:0000256" key="18">
    <source>
        <dbReference type="SAM" id="MobiDB-lite"/>
    </source>
</evidence>
<evidence type="ECO:0000256" key="12">
    <source>
        <dbReference type="ARBA" id="ARBA00023242"/>
    </source>
</evidence>
<dbReference type="InterPro" id="IPR003613">
    <property type="entry name" value="Ubox_domain"/>
</dbReference>
<dbReference type="InterPro" id="IPR013083">
    <property type="entry name" value="Znf_RING/FYVE/PHD"/>
</dbReference>
<feature type="compositionally biased region" description="Low complexity" evidence="18">
    <location>
        <begin position="213"/>
        <end position="229"/>
    </location>
</feature>
<evidence type="ECO:0000256" key="4">
    <source>
        <dbReference type="ARBA" id="ARBA00004906"/>
    </source>
</evidence>
<dbReference type="PANTHER" id="PTHR13931:SF2">
    <property type="entry name" value="UBIQUITIN CONJUGATION FACTOR E4 B"/>
    <property type="match status" value="1"/>
</dbReference>
<keyword evidence="21" id="KW-1185">Reference proteome</keyword>
<evidence type="ECO:0000256" key="6">
    <source>
        <dbReference type="ARBA" id="ARBA00012483"/>
    </source>
</evidence>
<evidence type="ECO:0000256" key="7">
    <source>
        <dbReference type="ARBA" id="ARBA00022490"/>
    </source>
</evidence>
<dbReference type="GO" id="GO:0005634">
    <property type="term" value="C:nucleus"/>
    <property type="evidence" value="ECO:0007669"/>
    <property type="project" value="UniProtKB-SubCell"/>
</dbReference>
<feature type="compositionally biased region" description="Polar residues" evidence="18">
    <location>
        <begin position="40"/>
        <end position="53"/>
    </location>
</feature>
<dbReference type="Pfam" id="PF04564">
    <property type="entry name" value="U-box"/>
    <property type="match status" value="1"/>
</dbReference>
<dbReference type="GO" id="GO:0036503">
    <property type="term" value="P:ERAD pathway"/>
    <property type="evidence" value="ECO:0007669"/>
    <property type="project" value="InterPro"/>
</dbReference>
<evidence type="ECO:0000256" key="15">
    <source>
        <dbReference type="ARBA" id="ARBA00081821"/>
    </source>
</evidence>
<accession>A0A2J7Q935</accession>
<evidence type="ECO:0000256" key="11">
    <source>
        <dbReference type="ARBA" id="ARBA00022990"/>
    </source>
</evidence>
<comment type="subcellular location">
    <subcellularLocation>
        <location evidence="3">Cytoplasm</location>
    </subcellularLocation>
    <subcellularLocation>
        <location evidence="2">Nucleus</location>
    </subcellularLocation>
</comment>
<comment type="catalytic activity">
    <reaction evidence="1">
        <text>S-ubiquitinyl-[E2 ubiquitin-conjugating enzyme]-L-cysteine + [acceptor protein]-L-lysine = [E2 ubiquitin-conjugating enzyme]-L-cysteine + N(6)-ubiquitinyl-[acceptor protein]-L-lysine.</text>
        <dbReference type="EC" id="2.3.2.27"/>
    </reaction>
</comment>
<dbReference type="EC" id="2.3.2.27" evidence="6"/>
<keyword evidence="12" id="KW-0539">Nucleus</keyword>
<dbReference type="AlphaFoldDB" id="A0A2J7Q935"/>
<comment type="similarity">
    <text evidence="5">Belongs to the ubiquitin conjugation factor E4 family.</text>
</comment>
<reference evidence="20 21" key="1">
    <citation type="submission" date="2017-12" db="EMBL/GenBank/DDBJ databases">
        <title>Hemimetabolous genomes reveal molecular basis of termite eusociality.</title>
        <authorList>
            <person name="Harrison M.C."/>
            <person name="Jongepier E."/>
            <person name="Robertson H.M."/>
            <person name="Arning N."/>
            <person name="Bitard-Feildel T."/>
            <person name="Chao H."/>
            <person name="Childers C.P."/>
            <person name="Dinh H."/>
            <person name="Doddapaneni H."/>
            <person name="Dugan S."/>
            <person name="Gowin J."/>
            <person name="Greiner C."/>
            <person name="Han Y."/>
            <person name="Hu H."/>
            <person name="Hughes D.S.T."/>
            <person name="Huylmans A.-K."/>
            <person name="Kemena C."/>
            <person name="Kremer L.P.M."/>
            <person name="Lee S.L."/>
            <person name="Lopez-Ezquerra A."/>
            <person name="Mallet L."/>
            <person name="Monroy-Kuhn J.M."/>
            <person name="Moser A."/>
            <person name="Murali S.C."/>
            <person name="Muzny D.M."/>
            <person name="Otani S."/>
            <person name="Piulachs M.-D."/>
            <person name="Poelchau M."/>
            <person name="Qu J."/>
            <person name="Schaub F."/>
            <person name="Wada-Katsumata A."/>
            <person name="Worley K.C."/>
            <person name="Xie Q."/>
            <person name="Ylla G."/>
            <person name="Poulsen M."/>
            <person name="Gibbs R.A."/>
            <person name="Schal C."/>
            <person name="Richards S."/>
            <person name="Belles X."/>
            <person name="Korb J."/>
            <person name="Bornberg-Bauer E."/>
        </authorList>
    </citation>
    <scope>NUCLEOTIDE SEQUENCE [LARGE SCALE GENOMIC DNA]</scope>
    <source>
        <tissue evidence="20">Whole body</tissue>
    </source>
</reference>
<keyword evidence="9" id="KW-0808">Transferase</keyword>
<keyword evidence="10" id="KW-0833">Ubl conjugation pathway</keyword>
<dbReference type="Proteomes" id="UP000235965">
    <property type="component" value="Unassembled WGS sequence"/>
</dbReference>
<feature type="domain" description="U-box" evidence="19">
    <location>
        <begin position="1059"/>
        <end position="1132"/>
    </location>
</feature>
<keyword evidence="8" id="KW-0597">Phosphoprotein</keyword>
<comment type="caution">
    <text evidence="20">The sequence shown here is derived from an EMBL/GenBank/DDBJ whole genome shotgun (WGS) entry which is preliminary data.</text>
</comment>
<sequence>MSELSQEEIRRRRLARLAALDISASSSPGQLAPPSPNAGVPNSPSAPGPSQLNIEIAMPPPLGTQKSDSQSTDTSSQMEVDDSQCEKSSVSQVDVDSGIENMEVEETDRKEAGDRHRTSSSCTEVSEEQVHAAVSRVLCVTWKEQNESAIFLPETASALNDLMQEGNAAIDIQDLISQTLMEVLSQLGRGENPLQDLAPCAACNQTTPDNLDSPGVSSSSPAPLSPLLSPVATLPHHPMSVVPLSSDSQQDIHTRSLMYLMDCYARVAMEERNHPKRSSIPPLSDVLAEIRAQCVQYASLSLQGVLIDEELPRTSPLLGPVLNQSLPRGFLPELVARTHANHELFNKVFSPVLQGLFLTMQTSSIVGNGHRQPIQALSDLVEIRCGPSGNVRPICRLLTHQSNFLPDVVTQAVGRELAKTSFLGPFLSVSVFAEDEAKVADKFFSGNPVADKSLNQTLQQELENTRILLHKVFHDILVCNSAREATLSYLAALLRNNEKRAQIQVDERSLAGDGFMLNVLSIMQFLAVKVKLDKVDVFYPFHPSSLVDIKNDTRLKFTSQEAAAWLDDLNRSLIHKWKEPKFPTHCWFLTLHCHHLALLPACHKYQRRLRALRDLQKLVDEMQATEAQWKEMHFAARNKELLKQWKQQIKKLNRSKACADTGLLNEALLRRSLQFYTSVAEFLLGLLVQLPPGVTPPSLPLPSDAPAIFSALPEWYVEDIAEFLLFVLQFTPGVVADCTEDSLITWLLVVVCSPQCIKNPYMVAKIIEVLFVINPGIQSRTEQLHARVMAHPISEMHLPSCLMKFYTDVETTGSSSEFYDKFTIRYHISLILKGMWESPVHRQAIVNESRSGKQFVKFVNMLMNDTTFLLDESLESLKRIHEVQELMADIETWNQTPADQQQARQRQLTGDERQCRSYLTLAKETVDMFHYLTVDIKEPFLRPELVDRLSAMLNFNLQQLCGPKCKNLKVRMPEKYGWEPRRLLSQLADIYLHLDCKGFAAALAGDERSFKKELFEDAANRMERAQIKTPSEIEQFRSLAEKANEIAIQNIKREVDYSDAPDEFRDPLMDTLMEDPVTLPSGKVMDRPVIMRHLLNSSTDPFSRQPLSEDMLQPAVELRERILVWKREKKKAASSL</sequence>
<dbReference type="OrthoDB" id="20295at2759"/>
<evidence type="ECO:0000256" key="16">
    <source>
        <dbReference type="ARBA" id="ARBA00083610"/>
    </source>
</evidence>
<name>A0A2J7Q935_9NEOP</name>
<evidence type="ECO:0000256" key="1">
    <source>
        <dbReference type="ARBA" id="ARBA00000900"/>
    </source>
</evidence>
<dbReference type="GO" id="GO:0006511">
    <property type="term" value="P:ubiquitin-dependent protein catabolic process"/>
    <property type="evidence" value="ECO:0007669"/>
    <property type="project" value="InterPro"/>
</dbReference>
<keyword evidence="7" id="KW-0963">Cytoplasm</keyword>
<keyword evidence="11" id="KW-0007">Acetylation</keyword>
<dbReference type="SMART" id="SM00504">
    <property type="entry name" value="Ubox"/>
    <property type="match status" value="1"/>
</dbReference>
<evidence type="ECO:0000256" key="17">
    <source>
        <dbReference type="SAM" id="Coils"/>
    </source>
</evidence>
<dbReference type="GO" id="GO:0005737">
    <property type="term" value="C:cytoplasm"/>
    <property type="evidence" value="ECO:0007669"/>
    <property type="project" value="UniProtKB-SubCell"/>
</dbReference>
<dbReference type="GO" id="GO:0034450">
    <property type="term" value="F:ubiquitin-ubiquitin ligase activity"/>
    <property type="evidence" value="ECO:0007669"/>
    <property type="project" value="InterPro"/>
</dbReference>
<dbReference type="GO" id="GO:0000209">
    <property type="term" value="P:protein polyubiquitination"/>
    <property type="evidence" value="ECO:0007669"/>
    <property type="project" value="TreeGrafter"/>
</dbReference>
<dbReference type="InParanoid" id="A0A2J7Q935"/>